<gene>
    <name evidence="2" type="ORF">O181_073190</name>
</gene>
<evidence type="ECO:0000313" key="2">
    <source>
        <dbReference type="EMBL" id="MBW0533475.1"/>
    </source>
</evidence>
<comment type="caution">
    <text evidence="2">The sequence shown here is derived from an EMBL/GenBank/DDBJ whole genome shotgun (WGS) entry which is preliminary data.</text>
</comment>
<evidence type="ECO:0000256" key="1">
    <source>
        <dbReference type="SAM" id="MobiDB-lite"/>
    </source>
</evidence>
<accession>A0A9Q3F201</accession>
<dbReference type="AlphaFoldDB" id="A0A9Q3F201"/>
<organism evidence="2 3">
    <name type="scientific">Austropuccinia psidii MF-1</name>
    <dbReference type="NCBI Taxonomy" id="1389203"/>
    <lineage>
        <taxon>Eukaryota</taxon>
        <taxon>Fungi</taxon>
        <taxon>Dikarya</taxon>
        <taxon>Basidiomycota</taxon>
        <taxon>Pucciniomycotina</taxon>
        <taxon>Pucciniomycetes</taxon>
        <taxon>Pucciniales</taxon>
        <taxon>Sphaerophragmiaceae</taxon>
        <taxon>Austropuccinia</taxon>
    </lineage>
</organism>
<feature type="compositionally biased region" description="Basic and acidic residues" evidence="1">
    <location>
        <begin position="75"/>
        <end position="94"/>
    </location>
</feature>
<proteinExistence type="predicted"/>
<sequence>MANELIYSSEEVLEPRKAWAPMSVIGQVQQIKAWLKKKKSLSEDQKQLAQRKEKKPCGSSSSLHKKQHPSKSTTHRQEIPKEQPEGKEKGKAQFEEALPSEVQNFKERKDRGPSQGFDANVLQRKSPEDKSLL</sequence>
<dbReference type="Proteomes" id="UP000765509">
    <property type="component" value="Unassembled WGS sequence"/>
</dbReference>
<keyword evidence="3" id="KW-1185">Reference proteome</keyword>
<name>A0A9Q3F201_9BASI</name>
<dbReference type="EMBL" id="AVOT02038574">
    <property type="protein sequence ID" value="MBW0533475.1"/>
    <property type="molecule type" value="Genomic_DNA"/>
</dbReference>
<reference evidence="2" key="1">
    <citation type="submission" date="2021-03" db="EMBL/GenBank/DDBJ databases">
        <title>Draft genome sequence of rust myrtle Austropuccinia psidii MF-1, a brazilian biotype.</title>
        <authorList>
            <person name="Quecine M.C."/>
            <person name="Pachon D.M.R."/>
            <person name="Bonatelli M.L."/>
            <person name="Correr F.H."/>
            <person name="Franceschini L.M."/>
            <person name="Leite T.F."/>
            <person name="Margarido G.R.A."/>
            <person name="Almeida C.A."/>
            <person name="Ferrarezi J.A."/>
            <person name="Labate C.A."/>
        </authorList>
    </citation>
    <scope>NUCLEOTIDE SEQUENCE</scope>
    <source>
        <strain evidence="2">MF-1</strain>
    </source>
</reference>
<protein>
    <submittedName>
        <fullName evidence="2">Uncharacterized protein</fullName>
    </submittedName>
</protein>
<feature type="region of interest" description="Disordered" evidence="1">
    <location>
        <begin position="37"/>
        <end position="133"/>
    </location>
</feature>
<evidence type="ECO:0000313" key="3">
    <source>
        <dbReference type="Proteomes" id="UP000765509"/>
    </source>
</evidence>